<dbReference type="Pfam" id="PF04004">
    <property type="entry name" value="Leo1"/>
    <property type="match status" value="1"/>
</dbReference>
<feature type="region of interest" description="Disordered" evidence="1">
    <location>
        <begin position="156"/>
        <end position="322"/>
    </location>
</feature>
<feature type="compositionally biased region" description="Acidic residues" evidence="1">
    <location>
        <begin position="279"/>
        <end position="291"/>
    </location>
</feature>
<protein>
    <submittedName>
        <fullName evidence="2">Leo1-like protein-domain-containing protein</fullName>
    </submittedName>
</protein>
<feature type="compositionally biased region" description="Acidic residues" evidence="1">
    <location>
        <begin position="240"/>
        <end position="271"/>
    </location>
</feature>
<proteinExistence type="predicted"/>
<evidence type="ECO:0000313" key="2">
    <source>
        <dbReference type="EMBL" id="KAF5826442.1"/>
    </source>
</evidence>
<comment type="caution">
    <text evidence="2">The sequence shown here is derived from an EMBL/GenBank/DDBJ whole genome shotgun (WGS) entry which is preliminary data.</text>
</comment>
<sequence>MRQLPDGTEVRQSNARFVRWEDGSLQLFLGKEVLDVAEQDNSQNNNYLFAHTKGIIQGQTQLTTKLALRPASLDSGLHRRLRDEVDKRHGKTYRVAMHGGMQNPEAHKARVEAVEEERIKAQEALQRKQERVLAKAYGGARGPRNPRLRDDYLEQEQDWEQEEGDGEEGEEEEGMSAADRARMSLSRNRRALADEDAEEAAAQRLQAAKRGPPAAEERTPPAPPAGQRRGSKRSRRLAGSDEEEEDDGGEEALDEGGDFEEEEYKSEDDESGGGSGEGEGGDDGEEAEEGRDDGKDKGKGAKKQQEPEKKKRRHVVMSDEDE</sequence>
<dbReference type="EMBL" id="MU070922">
    <property type="protein sequence ID" value="KAF5826442.1"/>
    <property type="molecule type" value="Genomic_DNA"/>
</dbReference>
<evidence type="ECO:0000256" key="1">
    <source>
        <dbReference type="SAM" id="MobiDB-lite"/>
    </source>
</evidence>
<gene>
    <name evidence="2" type="ORF">DUNSADRAFT_3070</name>
</gene>
<feature type="compositionally biased region" description="Basic and acidic residues" evidence="1">
    <location>
        <begin position="292"/>
        <end position="309"/>
    </location>
</feature>
<keyword evidence="3" id="KW-1185">Reference proteome</keyword>
<dbReference type="InterPro" id="IPR007149">
    <property type="entry name" value="Leo1"/>
</dbReference>
<evidence type="ECO:0000313" key="3">
    <source>
        <dbReference type="Proteomes" id="UP000815325"/>
    </source>
</evidence>
<organism evidence="2 3">
    <name type="scientific">Dunaliella salina</name>
    <name type="common">Green alga</name>
    <name type="synonym">Protococcus salinus</name>
    <dbReference type="NCBI Taxonomy" id="3046"/>
    <lineage>
        <taxon>Eukaryota</taxon>
        <taxon>Viridiplantae</taxon>
        <taxon>Chlorophyta</taxon>
        <taxon>core chlorophytes</taxon>
        <taxon>Chlorophyceae</taxon>
        <taxon>CS clade</taxon>
        <taxon>Chlamydomonadales</taxon>
        <taxon>Dunaliellaceae</taxon>
        <taxon>Dunaliella</taxon>
    </lineage>
</organism>
<accession>A0ABQ7FVM2</accession>
<dbReference type="PANTHER" id="PTHR23146:SF0">
    <property type="entry name" value="RNA POLYMERASE-ASSOCIATED PROTEIN LEO1"/>
    <property type="match status" value="1"/>
</dbReference>
<dbReference type="Proteomes" id="UP000815325">
    <property type="component" value="Unassembled WGS sequence"/>
</dbReference>
<name>A0ABQ7FVM2_DUNSA</name>
<dbReference type="PANTHER" id="PTHR23146">
    <property type="entry name" value="LEO1 PROTEIN"/>
    <property type="match status" value="1"/>
</dbReference>
<reference evidence="2" key="1">
    <citation type="submission" date="2017-08" db="EMBL/GenBank/DDBJ databases">
        <authorList>
            <person name="Polle J.E."/>
            <person name="Barry K."/>
            <person name="Cushman J."/>
            <person name="Schmutz J."/>
            <person name="Tran D."/>
            <person name="Hathwaick L.T."/>
            <person name="Yim W.C."/>
            <person name="Jenkins J."/>
            <person name="Mckie-Krisberg Z.M."/>
            <person name="Prochnik S."/>
            <person name="Lindquist E."/>
            <person name="Dockter R.B."/>
            <person name="Adam C."/>
            <person name="Molina H."/>
            <person name="Bunkerborg J."/>
            <person name="Jin E."/>
            <person name="Buchheim M."/>
            <person name="Magnuson J."/>
        </authorList>
    </citation>
    <scope>NUCLEOTIDE SEQUENCE</scope>
    <source>
        <strain evidence="2">CCAP 19/18</strain>
    </source>
</reference>
<feature type="compositionally biased region" description="Acidic residues" evidence="1">
    <location>
        <begin position="156"/>
        <end position="174"/>
    </location>
</feature>
<feature type="compositionally biased region" description="Low complexity" evidence="1">
    <location>
        <begin position="200"/>
        <end position="214"/>
    </location>
</feature>